<evidence type="ECO:0000313" key="7">
    <source>
        <dbReference type="Proteomes" id="UP000789342"/>
    </source>
</evidence>
<dbReference type="InterPro" id="IPR012340">
    <property type="entry name" value="NA-bd_OB-fold"/>
</dbReference>
<evidence type="ECO:0000256" key="2">
    <source>
        <dbReference type="ARBA" id="ARBA00022884"/>
    </source>
</evidence>
<dbReference type="Proteomes" id="UP000789342">
    <property type="component" value="Unassembled WGS sequence"/>
</dbReference>
<feature type="region of interest" description="Disordered" evidence="4">
    <location>
        <begin position="184"/>
        <end position="240"/>
    </location>
</feature>
<dbReference type="GO" id="GO:0017102">
    <property type="term" value="C:methionyl glutamyl tRNA synthetase complex"/>
    <property type="evidence" value="ECO:0007669"/>
    <property type="project" value="TreeGrafter"/>
</dbReference>
<dbReference type="Gene3D" id="1.20.1050.130">
    <property type="match status" value="1"/>
</dbReference>
<evidence type="ECO:0000259" key="5">
    <source>
        <dbReference type="PROSITE" id="PS50886"/>
    </source>
</evidence>
<evidence type="ECO:0000256" key="4">
    <source>
        <dbReference type="SAM" id="MobiDB-lite"/>
    </source>
</evidence>
<dbReference type="InterPro" id="IPR036282">
    <property type="entry name" value="Glutathione-S-Trfase_C_sf"/>
</dbReference>
<dbReference type="Pfam" id="PF21972">
    <property type="entry name" value="Arc1p_N_like"/>
    <property type="match status" value="1"/>
</dbReference>
<keyword evidence="7" id="KW-1185">Reference proteome</keyword>
<dbReference type="PANTHER" id="PTHR11586:SF33">
    <property type="entry name" value="AMINOACYL TRNA SYNTHASE COMPLEX-INTERACTING MULTIFUNCTIONAL PROTEIN 1"/>
    <property type="match status" value="1"/>
</dbReference>
<dbReference type="InterPro" id="IPR053836">
    <property type="entry name" value="Arc1-like_N"/>
</dbReference>
<dbReference type="CDD" id="cd10289">
    <property type="entry name" value="GST_C_AaRS_like"/>
    <property type="match status" value="1"/>
</dbReference>
<keyword evidence="1 3" id="KW-0820">tRNA-binding</keyword>
<feature type="domain" description="TRNA-binding" evidence="5">
    <location>
        <begin position="241"/>
        <end position="333"/>
    </location>
</feature>
<comment type="caution">
    <text evidence="6">The sequence shown here is derived from an EMBL/GenBank/DDBJ whole genome shotgun (WGS) entry which is preliminary data.</text>
</comment>
<accession>A0A9N8W5X6</accession>
<reference evidence="6" key="1">
    <citation type="submission" date="2021-06" db="EMBL/GenBank/DDBJ databases">
        <authorList>
            <person name="Kallberg Y."/>
            <person name="Tangrot J."/>
            <person name="Rosling A."/>
        </authorList>
    </citation>
    <scope>NUCLEOTIDE SEQUENCE</scope>
    <source>
        <strain evidence="6">CL551</strain>
    </source>
</reference>
<organism evidence="6 7">
    <name type="scientific">Acaulospora morrowiae</name>
    <dbReference type="NCBI Taxonomy" id="94023"/>
    <lineage>
        <taxon>Eukaryota</taxon>
        <taxon>Fungi</taxon>
        <taxon>Fungi incertae sedis</taxon>
        <taxon>Mucoromycota</taxon>
        <taxon>Glomeromycotina</taxon>
        <taxon>Glomeromycetes</taxon>
        <taxon>Diversisporales</taxon>
        <taxon>Acaulosporaceae</taxon>
        <taxon>Acaulospora</taxon>
    </lineage>
</organism>
<dbReference type="OrthoDB" id="19141at2759"/>
<protein>
    <submittedName>
        <fullName evidence="6">12344_t:CDS:1</fullName>
    </submittedName>
</protein>
<dbReference type="SUPFAM" id="SSF47616">
    <property type="entry name" value="GST C-terminal domain-like"/>
    <property type="match status" value="1"/>
</dbReference>
<sequence length="398" mass="42965">FMMASTLSISTSDHSTKLVYHFLASSSSGISVQESSAENSSLTLSDGRNISGSNSVISYLVENFGKNSIGAKNSDDVAEVQKWLDATHSVDQNLSEVAGILDKHLATRTFIVGNYLSVADLVAFSRIHHFFASLSVQQRFGVPNLTRWFDFIQHTAVVEVGPRCDLNAVEIDLNAPKIVKVVEPKKTKPGKTKAGDKGQTTEVSPSAQKTTKKSDKKEKKKESSDSAAIKVGGTTSTSSISPQLLDLRVGHIIKAEKHPDADSLYVEQIDVGEAEPRTVVSGLDRDVVLLCNLKPAAMRGVKSYAMVLAATSAEGKVELIEPPKGSKPGDRAYFEGHEGTPEPLLNPKKKIWETLQPGLITTTEKVASWVNQETKSVHLLKTQNGLCTVPSVVNATIK</sequence>
<dbReference type="EMBL" id="CAJVPV010000808">
    <property type="protein sequence ID" value="CAG8474766.1"/>
    <property type="molecule type" value="Genomic_DNA"/>
</dbReference>
<evidence type="ECO:0000256" key="1">
    <source>
        <dbReference type="ARBA" id="ARBA00022555"/>
    </source>
</evidence>
<dbReference type="GO" id="GO:0000049">
    <property type="term" value="F:tRNA binding"/>
    <property type="evidence" value="ECO:0007669"/>
    <property type="project" value="UniProtKB-UniRule"/>
</dbReference>
<dbReference type="InterPro" id="IPR002547">
    <property type="entry name" value="tRNA-bd_dom"/>
</dbReference>
<dbReference type="Pfam" id="PF01588">
    <property type="entry name" value="tRNA_bind"/>
    <property type="match status" value="1"/>
</dbReference>
<dbReference type="InterPro" id="IPR051270">
    <property type="entry name" value="Tyrosine-tRNA_ligase_regulator"/>
</dbReference>
<dbReference type="CDD" id="cd02799">
    <property type="entry name" value="tRNA_bind_EMAP-II_like"/>
    <property type="match status" value="1"/>
</dbReference>
<dbReference type="AlphaFoldDB" id="A0A9N8W5X6"/>
<gene>
    <name evidence="6" type="ORF">AMORRO_LOCUS2021</name>
</gene>
<dbReference type="SUPFAM" id="SSF50249">
    <property type="entry name" value="Nucleic acid-binding proteins"/>
    <property type="match status" value="1"/>
</dbReference>
<evidence type="ECO:0000313" key="6">
    <source>
        <dbReference type="EMBL" id="CAG8474766.1"/>
    </source>
</evidence>
<dbReference type="PROSITE" id="PS50886">
    <property type="entry name" value="TRBD"/>
    <property type="match status" value="1"/>
</dbReference>
<feature type="compositionally biased region" description="Basic and acidic residues" evidence="4">
    <location>
        <begin position="212"/>
        <end position="224"/>
    </location>
</feature>
<feature type="non-terminal residue" evidence="6">
    <location>
        <position position="398"/>
    </location>
</feature>
<name>A0A9N8W5X6_9GLOM</name>
<dbReference type="Gene3D" id="2.40.50.140">
    <property type="entry name" value="Nucleic acid-binding proteins"/>
    <property type="match status" value="1"/>
</dbReference>
<proteinExistence type="predicted"/>
<dbReference type="PANTHER" id="PTHR11586">
    <property type="entry name" value="TRNA-AMINOACYLATION COFACTOR ARC1 FAMILY MEMBER"/>
    <property type="match status" value="1"/>
</dbReference>
<keyword evidence="2 3" id="KW-0694">RNA-binding</keyword>
<evidence type="ECO:0000256" key="3">
    <source>
        <dbReference type="PROSITE-ProRule" id="PRU00209"/>
    </source>
</evidence>